<dbReference type="InterPro" id="IPR050834">
    <property type="entry name" value="Glycosyltransf_2"/>
</dbReference>
<dbReference type="Pfam" id="PF00535">
    <property type="entry name" value="Glycos_transf_2"/>
    <property type="match status" value="1"/>
</dbReference>
<reference evidence="3 4" key="1">
    <citation type="submission" date="2018-12" db="EMBL/GenBank/DDBJ databases">
        <title>Glycomyces sp. YIM 121974 draft genome.</title>
        <authorList>
            <person name="Li Q."/>
        </authorList>
    </citation>
    <scope>NUCLEOTIDE SEQUENCE [LARGE SCALE GENOMIC DNA]</scope>
    <source>
        <strain evidence="3 4">YIM 121974</strain>
    </source>
</reference>
<keyword evidence="3" id="KW-0808">Transferase</keyword>
<comment type="caution">
    <text evidence="3">The sequence shown here is derived from an EMBL/GenBank/DDBJ whole genome shotgun (WGS) entry which is preliminary data.</text>
</comment>
<sequence>MTTETFGPSTLAGAAPPRSRSNHGSDASGSRRSSGCRHRAASRPAHARSSPPASGCPRSARSASRSSAGSCRYRRSSRRTRSRSPAAYASCACTAAARTGTRFGPPIARARSNSASASRRSSSVPNWRPTTRARSHSAAGSASTRRPSRAASMSCGSVSERVAAAASSHRPPGERVRSAVDTSEPLRRAFDCANWSSIRRAGYREPSSAGVISSVHLCVAFSPDPRVPNGSEVELHANGHPHLRKQMLNWEAGQGPPPLPGYRGREMNDSPKRPRIVRNDYRALHPPTAATWKPSLAVSVVIPAYGAQEKLDLTLAALAAQTYPADLMEVVVVDDNSTPPLRLPELRPEHTRLVTTTPDSWGSAHGVNTGVAHADGQVILRLDSDMVAYRDHVEAQLRWHHTADYLAVLGHKRFIAWEPGRLTPEQVHEKILVGEGAALFAIEDSTPHWIEKVIDDTDGLTAHHHSNYRVFIGATGSLHRDFFKTVGGLDTDLRLGSDTEFAYRLSQAGAVFVPETTSSAWHLGIPQMQEKEEEGRRQRVPYIAQRVPLHGWRRTAAPRAWRVPLVDMVVEIGDANVADVDAAVAPVLGGPDGDVRVTLVTGRGPAPHDRASILAGDGAQLRLVEELYGHESRVRIAEKAPEPDPAVPYRFLLPRPVPLRADSLGRMLKLMERVDAGLVTAAIPGGPPARLERTAAFARARHIVGGTGLDQVVAGIWGATVFEGLAATEPEGTVFNPPPADFARRLVRKYFNARQRARLRALLKR</sequence>
<feature type="compositionally biased region" description="Low complexity" evidence="1">
    <location>
        <begin position="42"/>
        <end position="71"/>
    </location>
</feature>
<feature type="compositionally biased region" description="Basic residues" evidence="1">
    <location>
        <begin position="72"/>
        <end position="82"/>
    </location>
</feature>
<dbReference type="EMBL" id="RSEB01000007">
    <property type="protein sequence ID" value="RRR96553.1"/>
    <property type="molecule type" value="Genomic_DNA"/>
</dbReference>
<evidence type="ECO:0000313" key="4">
    <source>
        <dbReference type="Proteomes" id="UP000277256"/>
    </source>
</evidence>
<dbReference type="Gene3D" id="3.90.550.10">
    <property type="entry name" value="Spore Coat Polysaccharide Biosynthesis Protein SpsA, Chain A"/>
    <property type="match status" value="1"/>
</dbReference>
<evidence type="ECO:0000313" key="3">
    <source>
        <dbReference type="EMBL" id="RRR96553.1"/>
    </source>
</evidence>
<feature type="compositionally biased region" description="Low complexity" evidence="1">
    <location>
        <begin position="130"/>
        <end position="168"/>
    </location>
</feature>
<gene>
    <name evidence="3" type="ORF">EIW28_22250</name>
</gene>
<accession>A0A426UST5</accession>
<dbReference type="AlphaFoldDB" id="A0A426UST5"/>
<dbReference type="InterPro" id="IPR001173">
    <property type="entry name" value="Glyco_trans_2-like"/>
</dbReference>
<dbReference type="PANTHER" id="PTHR43685:SF3">
    <property type="entry name" value="SLR2126 PROTEIN"/>
    <property type="match status" value="1"/>
</dbReference>
<evidence type="ECO:0000256" key="1">
    <source>
        <dbReference type="SAM" id="MobiDB-lite"/>
    </source>
</evidence>
<evidence type="ECO:0000259" key="2">
    <source>
        <dbReference type="Pfam" id="PF00535"/>
    </source>
</evidence>
<proteinExistence type="predicted"/>
<feature type="compositionally biased region" description="Basic and acidic residues" evidence="1">
    <location>
        <begin position="171"/>
        <end position="182"/>
    </location>
</feature>
<dbReference type="InterPro" id="IPR029044">
    <property type="entry name" value="Nucleotide-diphossugar_trans"/>
</dbReference>
<protein>
    <submittedName>
        <fullName evidence="3">Glycosyltransferase family 2 protein</fullName>
    </submittedName>
</protein>
<keyword evidence="4" id="KW-1185">Reference proteome</keyword>
<dbReference type="Proteomes" id="UP000277256">
    <property type="component" value="Unassembled WGS sequence"/>
</dbReference>
<dbReference type="GO" id="GO:0016740">
    <property type="term" value="F:transferase activity"/>
    <property type="evidence" value="ECO:0007669"/>
    <property type="project" value="UniProtKB-KW"/>
</dbReference>
<feature type="region of interest" description="Disordered" evidence="1">
    <location>
        <begin position="1"/>
        <end position="90"/>
    </location>
</feature>
<feature type="compositionally biased region" description="Low complexity" evidence="1">
    <location>
        <begin position="24"/>
        <end position="33"/>
    </location>
</feature>
<organism evidence="3 4">
    <name type="scientific">Glycomyces terrestris</name>
    <dbReference type="NCBI Taxonomy" id="2493553"/>
    <lineage>
        <taxon>Bacteria</taxon>
        <taxon>Bacillati</taxon>
        <taxon>Actinomycetota</taxon>
        <taxon>Actinomycetes</taxon>
        <taxon>Glycomycetales</taxon>
        <taxon>Glycomycetaceae</taxon>
        <taxon>Glycomyces</taxon>
    </lineage>
</organism>
<feature type="region of interest" description="Disordered" evidence="1">
    <location>
        <begin position="102"/>
        <end position="182"/>
    </location>
</feature>
<dbReference type="SUPFAM" id="SSF53448">
    <property type="entry name" value="Nucleotide-diphospho-sugar transferases"/>
    <property type="match status" value="1"/>
</dbReference>
<name>A0A426UST5_9ACTN</name>
<dbReference type="PANTHER" id="PTHR43685">
    <property type="entry name" value="GLYCOSYLTRANSFERASE"/>
    <property type="match status" value="1"/>
</dbReference>
<feature type="domain" description="Glycosyltransferase 2-like" evidence="2">
    <location>
        <begin position="299"/>
        <end position="426"/>
    </location>
</feature>
<feature type="compositionally biased region" description="Low complexity" evidence="1">
    <location>
        <begin position="108"/>
        <end position="123"/>
    </location>
</feature>